<sequence>MLQSPMWSQLARLKFCFVHPGKRPISYLEKLGPMMIALQGATPELEELNSSKHWICKGKRSMSIAATLLQQNKVIAVPTDTVYGLAAAAMQTDAVRRLYEIKGRDENKPLCISVSKVTQVKHWGVVNHLHRNLLSTILPGPYTIILKRTPALNPDLNPGIDTVGIRVPNSKFINCVSHIIGPLALTSANVSNEPSCLRATEFEKLWPRIDGIFYDVKQVASVKETLRKGSTIVDLSSPNHYKIVRTGIGITYLISILRRFNLTEEKSD</sequence>
<evidence type="ECO:0000256" key="11">
    <source>
        <dbReference type="ARBA" id="ARBA00023128"/>
    </source>
</evidence>
<comment type="similarity">
    <text evidence="4">Belongs to the SUA5 family.</text>
</comment>
<evidence type="ECO:0000313" key="18">
    <source>
        <dbReference type="Proteomes" id="UP000076502"/>
    </source>
</evidence>
<evidence type="ECO:0000256" key="8">
    <source>
        <dbReference type="ARBA" id="ARBA00022490"/>
    </source>
</evidence>
<evidence type="ECO:0000259" key="16">
    <source>
        <dbReference type="PROSITE" id="PS51163"/>
    </source>
</evidence>
<comment type="catalytic activity">
    <reaction evidence="13">
        <text>L-threonine + hydrogencarbonate + ATP = L-threonylcarbamoyladenylate + diphosphate + H2O</text>
        <dbReference type="Rhea" id="RHEA:36407"/>
        <dbReference type="ChEBI" id="CHEBI:15377"/>
        <dbReference type="ChEBI" id="CHEBI:17544"/>
        <dbReference type="ChEBI" id="CHEBI:30616"/>
        <dbReference type="ChEBI" id="CHEBI:33019"/>
        <dbReference type="ChEBI" id="CHEBI:57926"/>
        <dbReference type="ChEBI" id="CHEBI:73682"/>
        <dbReference type="EC" id="2.7.7.87"/>
    </reaction>
</comment>
<dbReference type="STRING" id="178035.A0A154PMJ0"/>
<evidence type="ECO:0000256" key="4">
    <source>
        <dbReference type="ARBA" id="ARBA00007663"/>
    </source>
</evidence>
<keyword evidence="10" id="KW-0809">Transit peptide</keyword>
<dbReference type="EMBL" id="KQ434960">
    <property type="protein sequence ID" value="KZC12674.1"/>
    <property type="molecule type" value="Genomic_DNA"/>
</dbReference>
<dbReference type="EC" id="2.7.7.87" evidence="5"/>
<evidence type="ECO:0000256" key="5">
    <source>
        <dbReference type="ARBA" id="ARBA00012584"/>
    </source>
</evidence>
<dbReference type="SUPFAM" id="SSF55821">
    <property type="entry name" value="YrdC/RibB"/>
    <property type="match status" value="1"/>
</dbReference>
<evidence type="ECO:0000256" key="14">
    <source>
        <dbReference type="ARBA" id="ARBA00058524"/>
    </source>
</evidence>
<dbReference type="GO" id="GO:0005886">
    <property type="term" value="C:plasma membrane"/>
    <property type="evidence" value="ECO:0007669"/>
    <property type="project" value="UniProtKB-SubCell"/>
</dbReference>
<evidence type="ECO:0000256" key="2">
    <source>
        <dbReference type="ARBA" id="ARBA00004202"/>
    </source>
</evidence>
<comment type="function">
    <text evidence="14">Cytoplasmic and mitochondrial threonylcarbamoyl-AMP synthase required for the formation of a threonylcarbamoyl group on adenosine at position 37 (t(6)A37) in tRNAs that read codons beginning with adenine. Catalyzes the conversion of L-threonine, HCO(3)(-)/CO(2) and ATP to give threonylcarbamoyl-AMP (TC-AMP) as the acyladenylate intermediate, with the release of diphosphate. Participates in t(6)A37 formation in cytoplasmic and mitochondrial tRNAs. May regulate the activity of some transporters.</text>
</comment>
<evidence type="ECO:0000256" key="7">
    <source>
        <dbReference type="ARBA" id="ARBA00022475"/>
    </source>
</evidence>
<dbReference type="Gene3D" id="3.90.870.10">
    <property type="entry name" value="DHBP synthase"/>
    <property type="match status" value="1"/>
</dbReference>
<evidence type="ECO:0000256" key="3">
    <source>
        <dbReference type="ARBA" id="ARBA00004496"/>
    </source>
</evidence>
<keyword evidence="9" id="KW-0808">Transferase</keyword>
<comment type="subcellular location">
    <subcellularLocation>
        <location evidence="2">Cell membrane</location>
        <topology evidence="2">Peripheral membrane protein</topology>
    </subcellularLocation>
    <subcellularLocation>
        <location evidence="3">Cytoplasm</location>
    </subcellularLocation>
    <subcellularLocation>
        <location evidence="1">Mitochondrion</location>
    </subcellularLocation>
</comment>
<dbReference type="OrthoDB" id="3648309at2759"/>
<dbReference type="PROSITE" id="PS51163">
    <property type="entry name" value="YRDC"/>
    <property type="match status" value="1"/>
</dbReference>
<keyword evidence="8" id="KW-0963">Cytoplasm</keyword>
<dbReference type="Proteomes" id="UP000076502">
    <property type="component" value="Unassembled WGS sequence"/>
</dbReference>
<evidence type="ECO:0000256" key="6">
    <source>
        <dbReference type="ARBA" id="ARBA00015492"/>
    </source>
</evidence>
<comment type="subunit">
    <text evidence="15">Interacts with RSC1A1.</text>
</comment>
<feature type="domain" description="YrdC-like" evidence="16">
    <location>
        <begin position="59"/>
        <end position="249"/>
    </location>
</feature>
<dbReference type="GO" id="GO:0003725">
    <property type="term" value="F:double-stranded RNA binding"/>
    <property type="evidence" value="ECO:0007669"/>
    <property type="project" value="InterPro"/>
</dbReference>
<dbReference type="InterPro" id="IPR017945">
    <property type="entry name" value="DHBP_synth_RibB-like_a/b_dom"/>
</dbReference>
<evidence type="ECO:0000256" key="12">
    <source>
        <dbReference type="ARBA" id="ARBA00023136"/>
    </source>
</evidence>
<dbReference type="PANTHER" id="PTHR17490:SF10">
    <property type="entry name" value="THREONYLCARBAMOYL-AMP SYNTHASE"/>
    <property type="match status" value="1"/>
</dbReference>
<dbReference type="Pfam" id="PF01300">
    <property type="entry name" value="Sua5_yciO_yrdC"/>
    <property type="match status" value="1"/>
</dbReference>
<dbReference type="AlphaFoldDB" id="A0A154PMJ0"/>
<evidence type="ECO:0000256" key="1">
    <source>
        <dbReference type="ARBA" id="ARBA00004173"/>
    </source>
</evidence>
<dbReference type="InterPro" id="IPR050156">
    <property type="entry name" value="TC-AMP_synthase_SUA5"/>
</dbReference>
<evidence type="ECO:0000256" key="10">
    <source>
        <dbReference type="ARBA" id="ARBA00022946"/>
    </source>
</evidence>
<accession>A0A154PMJ0</accession>
<name>A0A154PMJ0_DUFNO</name>
<dbReference type="PANTHER" id="PTHR17490">
    <property type="entry name" value="SUA5"/>
    <property type="match status" value="1"/>
</dbReference>
<dbReference type="GO" id="GO:0005739">
    <property type="term" value="C:mitochondrion"/>
    <property type="evidence" value="ECO:0007669"/>
    <property type="project" value="UniProtKB-SubCell"/>
</dbReference>
<dbReference type="InterPro" id="IPR006070">
    <property type="entry name" value="Sua5-like_dom"/>
</dbReference>
<keyword evidence="11" id="KW-0496">Mitochondrion</keyword>
<dbReference type="GO" id="GO:0006450">
    <property type="term" value="P:regulation of translational fidelity"/>
    <property type="evidence" value="ECO:0007669"/>
    <property type="project" value="TreeGrafter"/>
</dbReference>
<dbReference type="GO" id="GO:0000049">
    <property type="term" value="F:tRNA binding"/>
    <property type="evidence" value="ECO:0007669"/>
    <property type="project" value="TreeGrafter"/>
</dbReference>
<evidence type="ECO:0000256" key="13">
    <source>
        <dbReference type="ARBA" id="ARBA00048366"/>
    </source>
</evidence>
<keyword evidence="18" id="KW-1185">Reference proteome</keyword>
<evidence type="ECO:0000256" key="9">
    <source>
        <dbReference type="ARBA" id="ARBA00022679"/>
    </source>
</evidence>
<keyword evidence="12" id="KW-0472">Membrane</keyword>
<dbReference type="NCBIfam" id="TIGR00057">
    <property type="entry name" value="L-threonylcarbamoyladenylate synthase"/>
    <property type="match status" value="1"/>
</dbReference>
<reference evidence="17 18" key="1">
    <citation type="submission" date="2015-07" db="EMBL/GenBank/DDBJ databases">
        <title>The genome of Dufourea novaeangliae.</title>
        <authorList>
            <person name="Pan H."/>
            <person name="Kapheim K."/>
        </authorList>
    </citation>
    <scope>NUCLEOTIDE SEQUENCE [LARGE SCALE GENOMIC DNA]</scope>
    <source>
        <strain evidence="17">0120121106</strain>
        <tissue evidence="17">Whole body</tissue>
    </source>
</reference>
<proteinExistence type="inferred from homology"/>
<protein>
    <recommendedName>
        <fullName evidence="6">Threonylcarbamoyl-AMP synthase</fullName>
        <ecNumber evidence="5">2.7.7.87</ecNumber>
    </recommendedName>
</protein>
<gene>
    <name evidence="17" type="ORF">WN55_04140</name>
</gene>
<organism evidence="17 18">
    <name type="scientific">Dufourea novaeangliae</name>
    <name type="common">Sweat bee</name>
    <dbReference type="NCBI Taxonomy" id="178035"/>
    <lineage>
        <taxon>Eukaryota</taxon>
        <taxon>Metazoa</taxon>
        <taxon>Ecdysozoa</taxon>
        <taxon>Arthropoda</taxon>
        <taxon>Hexapoda</taxon>
        <taxon>Insecta</taxon>
        <taxon>Pterygota</taxon>
        <taxon>Neoptera</taxon>
        <taxon>Endopterygota</taxon>
        <taxon>Hymenoptera</taxon>
        <taxon>Apocrita</taxon>
        <taxon>Aculeata</taxon>
        <taxon>Apoidea</taxon>
        <taxon>Anthophila</taxon>
        <taxon>Halictidae</taxon>
        <taxon>Rophitinae</taxon>
        <taxon>Dufourea</taxon>
    </lineage>
</organism>
<keyword evidence="7" id="KW-1003">Cell membrane</keyword>
<dbReference type="FunFam" id="3.90.870.10:FF:000007">
    <property type="entry name" value="YrdC N6-threonylcarbamoyltransferase domain containing"/>
    <property type="match status" value="1"/>
</dbReference>
<evidence type="ECO:0000313" key="17">
    <source>
        <dbReference type="EMBL" id="KZC12674.1"/>
    </source>
</evidence>
<evidence type="ECO:0000256" key="15">
    <source>
        <dbReference type="ARBA" id="ARBA00063146"/>
    </source>
</evidence>
<dbReference type="GO" id="GO:0061710">
    <property type="term" value="F:L-threonylcarbamoyladenylate synthase"/>
    <property type="evidence" value="ECO:0007669"/>
    <property type="project" value="UniProtKB-EC"/>
</dbReference>